<evidence type="ECO:0000313" key="3">
    <source>
        <dbReference type="Proteomes" id="UP000199302"/>
    </source>
</evidence>
<sequence length="271" mass="31057">MPDRMRHSKPPTPTELRNIFGENLRKLATRHASVAALCRDLGINRTQFNRYLAGESFPRPDVLYRICDFFEVDARVLLEPVEEIEESEDNVFAHPEIAEFIGRNATHIEEQTFPDGFYRFTRPSFVETGAYLQGLVYVFRQDGLTFMRGYEAREAIALQGLRPDGATREFRGLLLAQNDGVSILLSRRNILSTTFTYLNRVTSFENNFWVGYTTRTAPEALDSRRAARVVFEHLPRKAEQVLAAARASGLCKVEDLVPFHKMHLRVDAPFQ</sequence>
<keyword evidence="3" id="KW-1185">Reference proteome</keyword>
<dbReference type="InterPro" id="IPR010982">
    <property type="entry name" value="Lambda_DNA-bd_dom_sf"/>
</dbReference>
<organism evidence="2 3">
    <name type="scientific">Poseidonocella sedimentorum</name>
    <dbReference type="NCBI Taxonomy" id="871652"/>
    <lineage>
        <taxon>Bacteria</taxon>
        <taxon>Pseudomonadati</taxon>
        <taxon>Pseudomonadota</taxon>
        <taxon>Alphaproteobacteria</taxon>
        <taxon>Rhodobacterales</taxon>
        <taxon>Roseobacteraceae</taxon>
        <taxon>Poseidonocella</taxon>
    </lineage>
</organism>
<dbReference type="InterPro" id="IPR001387">
    <property type="entry name" value="Cro/C1-type_HTH"/>
</dbReference>
<name>A0A1I6DZV5_9RHOB</name>
<proteinExistence type="predicted"/>
<dbReference type="Gene3D" id="1.10.260.40">
    <property type="entry name" value="lambda repressor-like DNA-binding domains"/>
    <property type="match status" value="1"/>
</dbReference>
<evidence type="ECO:0000313" key="2">
    <source>
        <dbReference type="EMBL" id="SFR10818.1"/>
    </source>
</evidence>
<dbReference type="Proteomes" id="UP000199302">
    <property type="component" value="Unassembled WGS sequence"/>
</dbReference>
<dbReference type="SUPFAM" id="SSF47413">
    <property type="entry name" value="lambda repressor-like DNA-binding domains"/>
    <property type="match status" value="1"/>
</dbReference>
<dbReference type="STRING" id="871652.SAMN04515673_106123"/>
<dbReference type="Pfam" id="PF13443">
    <property type="entry name" value="HTH_26"/>
    <property type="match status" value="1"/>
</dbReference>
<feature type="domain" description="HTH cro/C1-type" evidence="1">
    <location>
        <begin position="33"/>
        <end position="77"/>
    </location>
</feature>
<protein>
    <submittedName>
        <fullName evidence="2">Cro/C1-type HTH DNA-binding domain-containing protein</fullName>
    </submittedName>
</protein>
<evidence type="ECO:0000259" key="1">
    <source>
        <dbReference type="PROSITE" id="PS50943"/>
    </source>
</evidence>
<dbReference type="EMBL" id="FOYI01000006">
    <property type="protein sequence ID" value="SFR10818.1"/>
    <property type="molecule type" value="Genomic_DNA"/>
</dbReference>
<dbReference type="SMART" id="SM00530">
    <property type="entry name" value="HTH_XRE"/>
    <property type="match status" value="1"/>
</dbReference>
<dbReference type="PROSITE" id="PS50943">
    <property type="entry name" value="HTH_CROC1"/>
    <property type="match status" value="1"/>
</dbReference>
<dbReference type="CDD" id="cd00093">
    <property type="entry name" value="HTH_XRE"/>
    <property type="match status" value="1"/>
</dbReference>
<dbReference type="GO" id="GO:0003677">
    <property type="term" value="F:DNA binding"/>
    <property type="evidence" value="ECO:0007669"/>
    <property type="project" value="UniProtKB-KW"/>
</dbReference>
<gene>
    <name evidence="2" type="ORF">SAMN04515673_106123</name>
</gene>
<dbReference type="AlphaFoldDB" id="A0A1I6DZV5"/>
<keyword evidence="2" id="KW-0238">DNA-binding</keyword>
<accession>A0A1I6DZV5</accession>
<reference evidence="2 3" key="1">
    <citation type="submission" date="2016-10" db="EMBL/GenBank/DDBJ databases">
        <authorList>
            <person name="de Groot N.N."/>
        </authorList>
    </citation>
    <scope>NUCLEOTIDE SEQUENCE [LARGE SCALE GENOMIC DNA]</scope>
    <source>
        <strain evidence="3">KMM 9023,NRIC 0796,JCM 17311,KCTC 23692</strain>
    </source>
</reference>